<dbReference type="RefSeq" id="XP_038751821.1">
    <property type="nucleotide sequence ID" value="XM_038883116.1"/>
</dbReference>
<feature type="region of interest" description="Disordered" evidence="4">
    <location>
        <begin position="69"/>
        <end position="108"/>
    </location>
</feature>
<evidence type="ECO:0000256" key="4">
    <source>
        <dbReference type="SAM" id="MobiDB-lite"/>
    </source>
</evidence>
<comment type="caution">
    <text evidence="6">The sequence shown here is derived from an EMBL/GenBank/DDBJ whole genome shotgun (WGS) entry which is preliminary data.</text>
</comment>
<dbReference type="GO" id="GO:0005634">
    <property type="term" value="C:nucleus"/>
    <property type="evidence" value="ECO:0007669"/>
    <property type="project" value="UniProtKB-SubCell"/>
</dbReference>
<sequence length="757" mass="83767">MSDIAQFTSVFRAHTLSDQQRRVTKRNRQPVSCSACRSRKLKCDRAQPCGACTRRGDAHACRFGPKVAGQHTAVSNNGKETRASAPAPVAAQNPSHDGVGEPQKQPRQEVQLRLQKLEDMVQDLVRRGSGPSKDRCAPPDIPAQAGPTPTDSDPGRDEHSPPPAPVDGEEAYYGATHWSALLHHIREIQTALEPDHTVPPEQPPGTAACSIGPDFLFGAVPPSITIQDVLASLPPRQDTDRLLSIYFRARFTAVPFIHTGRFQRECEAFWANPDGASFLWISILFSIITTATVIIRGKGPAEALGLSSSSLQEPSAYSGRAVQCLVKGNYLAAKTYSVEATLLVAYTRNIASRDHDPVMWNMFGVATRLAQRRGYHLEPRHLSYDVSPFDAEMRRRTWFYCETFDLLLSFQLGMPPIIHEGESDALGPGNHPDEDFDETTVSMPPPRPALDPSPMLYYNQKSKLCRILRRVIRHALSPSEPAYAETRALDEALHAWRAGLPACLAVRPIRSTGFSEQNYTIMHRLMLELMFSKALCVLHRRYLSRDKKEACYAGSRETCRRAALRVLELHEEFDREASPGGRLFEDRYMLSSLALHDFMIAAMVVALDLNESADTGDEDYERKMNALRTAARIWDGRSNCSRDARYAAAVLRAMLRRLSRREMTTMNVEGGTTTTASGVPLDPAITTFGDLPASDVGFVDVAPGLGGLQGVDMFPGDSVDFMTLDNALNDPVNLDWTLLDQYLSKAPNGELSMDLSM</sequence>
<keyword evidence="3" id="KW-0539">Nucleus</keyword>
<dbReference type="InterPro" id="IPR007219">
    <property type="entry name" value="XnlR_reg_dom"/>
</dbReference>
<reference evidence="6" key="2">
    <citation type="submission" date="2020-11" db="EMBL/GenBank/DDBJ databases">
        <title>Whole genome sequencing of Colletotrichum sp.</title>
        <authorList>
            <person name="Li H."/>
        </authorList>
    </citation>
    <scope>NUCLEOTIDE SEQUENCE</scope>
    <source>
        <strain evidence="6">CkLH20</strain>
    </source>
</reference>
<dbReference type="Pfam" id="PF04082">
    <property type="entry name" value="Fungal_trans"/>
    <property type="match status" value="1"/>
</dbReference>
<feature type="domain" description="Zn(2)-C6 fungal-type" evidence="5">
    <location>
        <begin position="32"/>
        <end position="63"/>
    </location>
</feature>
<dbReference type="CDD" id="cd00067">
    <property type="entry name" value="GAL4"/>
    <property type="match status" value="1"/>
</dbReference>
<organism evidence="6 7">
    <name type="scientific">Colletotrichum karsti</name>
    <dbReference type="NCBI Taxonomy" id="1095194"/>
    <lineage>
        <taxon>Eukaryota</taxon>
        <taxon>Fungi</taxon>
        <taxon>Dikarya</taxon>
        <taxon>Ascomycota</taxon>
        <taxon>Pezizomycotina</taxon>
        <taxon>Sordariomycetes</taxon>
        <taxon>Hypocreomycetidae</taxon>
        <taxon>Glomerellales</taxon>
        <taxon>Glomerellaceae</taxon>
        <taxon>Colletotrichum</taxon>
        <taxon>Colletotrichum boninense species complex</taxon>
    </lineage>
</organism>
<evidence type="ECO:0000259" key="5">
    <source>
        <dbReference type="PROSITE" id="PS50048"/>
    </source>
</evidence>
<dbReference type="SMART" id="SM00906">
    <property type="entry name" value="Fungal_trans"/>
    <property type="match status" value="1"/>
</dbReference>
<evidence type="ECO:0000313" key="6">
    <source>
        <dbReference type="EMBL" id="KAF9882360.1"/>
    </source>
</evidence>
<comment type="subcellular location">
    <subcellularLocation>
        <location evidence="1">Nucleus</location>
    </subcellularLocation>
</comment>
<dbReference type="PANTHER" id="PTHR31001">
    <property type="entry name" value="UNCHARACTERIZED TRANSCRIPTIONAL REGULATORY PROTEIN"/>
    <property type="match status" value="1"/>
</dbReference>
<dbReference type="Gene3D" id="4.10.240.10">
    <property type="entry name" value="Zn(2)-C6 fungal-type DNA-binding domain"/>
    <property type="match status" value="1"/>
</dbReference>
<dbReference type="InterPro" id="IPR050613">
    <property type="entry name" value="Sec_Metabolite_Reg"/>
</dbReference>
<name>A0A9P6LQL0_9PEZI</name>
<dbReference type="OrthoDB" id="4934715at2759"/>
<dbReference type="InterPro" id="IPR036864">
    <property type="entry name" value="Zn2-C6_fun-type_DNA-bd_sf"/>
</dbReference>
<dbReference type="GO" id="GO:0008270">
    <property type="term" value="F:zinc ion binding"/>
    <property type="evidence" value="ECO:0007669"/>
    <property type="project" value="InterPro"/>
</dbReference>
<evidence type="ECO:0000256" key="3">
    <source>
        <dbReference type="ARBA" id="ARBA00023242"/>
    </source>
</evidence>
<keyword evidence="2" id="KW-0479">Metal-binding</keyword>
<dbReference type="Proteomes" id="UP000781932">
    <property type="component" value="Unassembled WGS sequence"/>
</dbReference>
<feature type="region of interest" description="Disordered" evidence="4">
    <location>
        <begin position="126"/>
        <end position="170"/>
    </location>
</feature>
<proteinExistence type="predicted"/>
<dbReference type="GO" id="GO:0003677">
    <property type="term" value="F:DNA binding"/>
    <property type="evidence" value="ECO:0007669"/>
    <property type="project" value="InterPro"/>
</dbReference>
<dbReference type="PROSITE" id="PS00463">
    <property type="entry name" value="ZN2_CY6_FUNGAL_1"/>
    <property type="match status" value="1"/>
</dbReference>
<protein>
    <recommendedName>
        <fullName evidence="5">Zn(2)-C6 fungal-type domain-containing protein</fullName>
    </recommendedName>
</protein>
<evidence type="ECO:0000256" key="1">
    <source>
        <dbReference type="ARBA" id="ARBA00004123"/>
    </source>
</evidence>
<dbReference type="Pfam" id="PF00172">
    <property type="entry name" value="Zn_clus"/>
    <property type="match status" value="1"/>
</dbReference>
<evidence type="ECO:0000313" key="7">
    <source>
        <dbReference type="Proteomes" id="UP000781932"/>
    </source>
</evidence>
<dbReference type="SUPFAM" id="SSF57701">
    <property type="entry name" value="Zn2/Cys6 DNA-binding domain"/>
    <property type="match status" value="1"/>
</dbReference>
<dbReference type="AlphaFoldDB" id="A0A9P6LQL0"/>
<dbReference type="EMBL" id="JAATWM020000001">
    <property type="protein sequence ID" value="KAF9882360.1"/>
    <property type="molecule type" value="Genomic_DNA"/>
</dbReference>
<dbReference type="GO" id="GO:0006351">
    <property type="term" value="P:DNA-templated transcription"/>
    <property type="evidence" value="ECO:0007669"/>
    <property type="project" value="InterPro"/>
</dbReference>
<dbReference type="PANTHER" id="PTHR31001:SF49">
    <property type="entry name" value="ZN(II)2CYS6 TRANSCRIPTION FACTOR (EUROFUNG)"/>
    <property type="match status" value="1"/>
</dbReference>
<reference evidence="6" key="1">
    <citation type="submission" date="2020-03" db="EMBL/GenBank/DDBJ databases">
        <authorList>
            <person name="He L."/>
        </authorList>
    </citation>
    <scope>NUCLEOTIDE SEQUENCE</scope>
    <source>
        <strain evidence="6">CkLH20</strain>
    </source>
</reference>
<dbReference type="CDD" id="cd12148">
    <property type="entry name" value="fungal_TF_MHR"/>
    <property type="match status" value="1"/>
</dbReference>
<dbReference type="InterPro" id="IPR001138">
    <property type="entry name" value="Zn2Cys6_DnaBD"/>
</dbReference>
<feature type="region of interest" description="Disordered" evidence="4">
    <location>
        <begin position="422"/>
        <end position="441"/>
    </location>
</feature>
<dbReference type="GO" id="GO:0000981">
    <property type="term" value="F:DNA-binding transcription factor activity, RNA polymerase II-specific"/>
    <property type="evidence" value="ECO:0007669"/>
    <property type="project" value="InterPro"/>
</dbReference>
<dbReference type="GeneID" id="62156190"/>
<evidence type="ECO:0000256" key="2">
    <source>
        <dbReference type="ARBA" id="ARBA00022723"/>
    </source>
</evidence>
<gene>
    <name evidence="6" type="ORF">CkaCkLH20_00396</name>
</gene>
<dbReference type="SMART" id="SM00066">
    <property type="entry name" value="GAL4"/>
    <property type="match status" value="1"/>
</dbReference>
<accession>A0A9P6LQL0</accession>
<dbReference type="PROSITE" id="PS50048">
    <property type="entry name" value="ZN2_CY6_FUNGAL_2"/>
    <property type="match status" value="1"/>
</dbReference>
<keyword evidence="7" id="KW-1185">Reference proteome</keyword>